<evidence type="ECO:0000313" key="2">
    <source>
        <dbReference type="Proteomes" id="UP000619761"/>
    </source>
</evidence>
<organism evidence="1 2">
    <name type="scientific">Cellvibrio zantedeschiae</name>
    <dbReference type="NCBI Taxonomy" id="1237077"/>
    <lineage>
        <taxon>Bacteria</taxon>
        <taxon>Pseudomonadati</taxon>
        <taxon>Pseudomonadota</taxon>
        <taxon>Gammaproteobacteria</taxon>
        <taxon>Cellvibrionales</taxon>
        <taxon>Cellvibrionaceae</taxon>
        <taxon>Cellvibrio</taxon>
    </lineage>
</organism>
<keyword evidence="2" id="KW-1185">Reference proteome</keyword>
<sequence length="98" mass="11438">MEFLNKVIFVSKKLIMEDGKVYFDNYFVTVKAINDEALVVVKPNGEEENLPKGEDFYDEADEGLYELDDGTSYEDPDYIGEFLIFENDVAYEKFKDEH</sequence>
<dbReference type="EMBL" id="BMYZ01000003">
    <property type="protein sequence ID" value="GGY83558.1"/>
    <property type="molecule type" value="Genomic_DNA"/>
</dbReference>
<evidence type="ECO:0000313" key="1">
    <source>
        <dbReference type="EMBL" id="GGY83558.1"/>
    </source>
</evidence>
<gene>
    <name evidence="1" type="ORF">GCM10011613_30570</name>
</gene>
<protein>
    <submittedName>
        <fullName evidence="1">Uncharacterized protein</fullName>
    </submittedName>
</protein>
<dbReference type="Proteomes" id="UP000619761">
    <property type="component" value="Unassembled WGS sequence"/>
</dbReference>
<dbReference type="RefSeq" id="WP_189420167.1">
    <property type="nucleotide sequence ID" value="NZ_BMYZ01000003.1"/>
</dbReference>
<reference evidence="2" key="1">
    <citation type="journal article" date="2019" name="Int. J. Syst. Evol. Microbiol.">
        <title>The Global Catalogue of Microorganisms (GCM) 10K type strain sequencing project: providing services to taxonomists for standard genome sequencing and annotation.</title>
        <authorList>
            <consortium name="The Broad Institute Genomics Platform"/>
            <consortium name="The Broad Institute Genome Sequencing Center for Infectious Disease"/>
            <person name="Wu L."/>
            <person name="Ma J."/>
        </authorList>
    </citation>
    <scope>NUCLEOTIDE SEQUENCE [LARGE SCALE GENOMIC DNA]</scope>
    <source>
        <strain evidence="2">KCTC 32239</strain>
    </source>
</reference>
<comment type="caution">
    <text evidence="1">The sequence shown here is derived from an EMBL/GenBank/DDBJ whole genome shotgun (WGS) entry which is preliminary data.</text>
</comment>
<proteinExistence type="predicted"/>
<accession>A0ABQ3BBX5</accession>
<name>A0ABQ3BBX5_9GAMM</name>